<accession>A0AAD3SZU5</accession>
<gene>
    <name evidence="2" type="ORF">Nepgr_020912</name>
</gene>
<protein>
    <submittedName>
        <fullName evidence="2">Uncharacterized protein</fullName>
    </submittedName>
</protein>
<reference evidence="2" key="1">
    <citation type="submission" date="2023-05" db="EMBL/GenBank/DDBJ databases">
        <title>Nepenthes gracilis genome sequencing.</title>
        <authorList>
            <person name="Fukushima K."/>
        </authorList>
    </citation>
    <scope>NUCLEOTIDE SEQUENCE</scope>
    <source>
        <strain evidence="2">SING2019-196</strain>
    </source>
</reference>
<keyword evidence="3" id="KW-1185">Reference proteome</keyword>
<dbReference type="GO" id="GO:0080043">
    <property type="term" value="F:quercetin 3-O-glucosyltransferase activity"/>
    <property type="evidence" value="ECO:0007669"/>
    <property type="project" value="TreeGrafter"/>
</dbReference>
<organism evidence="2 3">
    <name type="scientific">Nepenthes gracilis</name>
    <name type="common">Slender pitcher plant</name>
    <dbReference type="NCBI Taxonomy" id="150966"/>
    <lineage>
        <taxon>Eukaryota</taxon>
        <taxon>Viridiplantae</taxon>
        <taxon>Streptophyta</taxon>
        <taxon>Embryophyta</taxon>
        <taxon>Tracheophyta</taxon>
        <taxon>Spermatophyta</taxon>
        <taxon>Magnoliopsida</taxon>
        <taxon>eudicotyledons</taxon>
        <taxon>Gunneridae</taxon>
        <taxon>Pentapetalae</taxon>
        <taxon>Caryophyllales</taxon>
        <taxon>Nepenthaceae</taxon>
        <taxon>Nepenthes</taxon>
    </lineage>
</organism>
<dbReference type="AlphaFoldDB" id="A0AAD3SZU5"/>
<dbReference type="EMBL" id="BSYO01000020">
    <property type="protein sequence ID" value="GMH19071.1"/>
    <property type="molecule type" value="Genomic_DNA"/>
</dbReference>
<dbReference type="FunFam" id="3.40.50.2000:FF:000120">
    <property type="entry name" value="UDP-glycosyltransferase 76C1"/>
    <property type="match status" value="1"/>
</dbReference>
<comment type="caution">
    <text evidence="2">The sequence shown here is derived from an EMBL/GenBank/DDBJ whole genome shotgun (WGS) entry which is preliminary data.</text>
</comment>
<evidence type="ECO:0000313" key="3">
    <source>
        <dbReference type="Proteomes" id="UP001279734"/>
    </source>
</evidence>
<proteinExistence type="inferred from homology"/>
<dbReference type="PANTHER" id="PTHR11926">
    <property type="entry name" value="GLUCOSYL/GLUCURONOSYL TRANSFERASES"/>
    <property type="match status" value="1"/>
</dbReference>
<sequence length="163" mass="17986">MELRPRNGRRVVLFPLPFQGHQNPMLHLANILHFNGFSISVIHTHFNSPNPANHPHFSFHPIPDGLPLKSGDSLEDIVPLLSVLNQNCSGPFTSCLSEMLSDASTQPVACLITDVHWHVTQAAADGLEIPRIVLRTSSFTTFAVLAALPLLRQRVVTPFENLS</sequence>
<name>A0AAD3SZU5_NEPGR</name>
<dbReference type="Gene3D" id="3.40.50.2000">
    <property type="entry name" value="Glycogen Phosphorylase B"/>
    <property type="match status" value="1"/>
</dbReference>
<dbReference type="SUPFAM" id="SSF53756">
    <property type="entry name" value="UDP-Glycosyltransferase/glycogen phosphorylase"/>
    <property type="match status" value="1"/>
</dbReference>
<comment type="similarity">
    <text evidence="1">Belongs to the UDP-glycosyltransferase family.</text>
</comment>
<dbReference type="Proteomes" id="UP001279734">
    <property type="component" value="Unassembled WGS sequence"/>
</dbReference>
<dbReference type="PANTHER" id="PTHR11926:SF1464">
    <property type="entry name" value="UDP-GLYCOSYLTRANSFERASE 76B1-LIKE"/>
    <property type="match status" value="1"/>
</dbReference>
<dbReference type="GO" id="GO:0080044">
    <property type="term" value="F:quercetin 7-O-glucosyltransferase activity"/>
    <property type="evidence" value="ECO:0007669"/>
    <property type="project" value="TreeGrafter"/>
</dbReference>
<evidence type="ECO:0000256" key="1">
    <source>
        <dbReference type="ARBA" id="ARBA00009995"/>
    </source>
</evidence>
<evidence type="ECO:0000313" key="2">
    <source>
        <dbReference type="EMBL" id="GMH19071.1"/>
    </source>
</evidence>